<dbReference type="PANTHER" id="PTHR11102:SF160">
    <property type="entry name" value="ERAD-ASSOCIATED E3 UBIQUITIN-PROTEIN LIGASE COMPONENT HRD3"/>
    <property type="match status" value="1"/>
</dbReference>
<evidence type="ECO:0000313" key="8">
    <source>
        <dbReference type="EMBL" id="CAD8709808.1"/>
    </source>
</evidence>
<dbReference type="InterPro" id="IPR050767">
    <property type="entry name" value="Sel1_AlgK"/>
</dbReference>
<dbReference type="InterPro" id="IPR011990">
    <property type="entry name" value="TPR-like_helical_dom_sf"/>
</dbReference>
<dbReference type="SUPFAM" id="SSF81901">
    <property type="entry name" value="HCP-like"/>
    <property type="match status" value="1"/>
</dbReference>
<dbReference type="SMART" id="SM00671">
    <property type="entry name" value="SEL1"/>
    <property type="match status" value="1"/>
</dbReference>
<feature type="region of interest" description="Disordered" evidence="6">
    <location>
        <begin position="1"/>
        <end position="57"/>
    </location>
</feature>
<feature type="domain" description="MYND-type" evidence="7">
    <location>
        <begin position="278"/>
        <end position="326"/>
    </location>
</feature>
<dbReference type="EMBL" id="HBFC01020867">
    <property type="protein sequence ID" value="CAD8709808.1"/>
    <property type="molecule type" value="Transcribed_RNA"/>
</dbReference>
<reference evidence="8" key="1">
    <citation type="submission" date="2021-01" db="EMBL/GenBank/DDBJ databases">
        <authorList>
            <person name="Corre E."/>
            <person name="Pelletier E."/>
            <person name="Niang G."/>
            <person name="Scheremetjew M."/>
            <person name="Finn R."/>
            <person name="Kale V."/>
            <person name="Holt S."/>
            <person name="Cochrane G."/>
            <person name="Meng A."/>
            <person name="Brown T."/>
            <person name="Cohen L."/>
        </authorList>
    </citation>
    <scope>NUCLEOTIDE SEQUENCE</scope>
    <source>
        <strain evidence="8">SL-175</strain>
    </source>
</reference>
<evidence type="ECO:0000256" key="6">
    <source>
        <dbReference type="SAM" id="MobiDB-lite"/>
    </source>
</evidence>
<keyword evidence="1" id="KW-0479">Metal-binding</keyword>
<dbReference type="Gene3D" id="6.10.140.2220">
    <property type="match status" value="1"/>
</dbReference>
<accession>A0A7S0SM94</accession>
<dbReference type="PANTHER" id="PTHR11102">
    <property type="entry name" value="SEL-1-LIKE PROTEIN"/>
    <property type="match status" value="1"/>
</dbReference>
<protein>
    <recommendedName>
        <fullName evidence="7">MYND-type domain-containing protein</fullName>
    </recommendedName>
</protein>
<keyword evidence="3" id="KW-0862">Zinc</keyword>
<dbReference type="InterPro" id="IPR006597">
    <property type="entry name" value="Sel1-like"/>
</dbReference>
<dbReference type="PROSITE" id="PS50865">
    <property type="entry name" value="ZF_MYND_2"/>
    <property type="match status" value="1"/>
</dbReference>
<feature type="region of interest" description="Disordered" evidence="6">
    <location>
        <begin position="314"/>
        <end position="334"/>
    </location>
</feature>
<evidence type="ECO:0000256" key="2">
    <source>
        <dbReference type="ARBA" id="ARBA00022771"/>
    </source>
</evidence>
<comment type="similarity">
    <text evidence="4">Belongs to the sel-1 family.</text>
</comment>
<feature type="compositionally biased region" description="Polar residues" evidence="6">
    <location>
        <begin position="36"/>
        <end position="57"/>
    </location>
</feature>
<evidence type="ECO:0000256" key="5">
    <source>
        <dbReference type="PROSITE-ProRule" id="PRU00134"/>
    </source>
</evidence>
<evidence type="ECO:0000256" key="3">
    <source>
        <dbReference type="ARBA" id="ARBA00022833"/>
    </source>
</evidence>
<proteinExistence type="inferred from homology"/>
<evidence type="ECO:0000259" key="7">
    <source>
        <dbReference type="PROSITE" id="PS50865"/>
    </source>
</evidence>
<gene>
    <name evidence="8" type="ORF">MANT1106_LOCUS12494</name>
</gene>
<organism evidence="8">
    <name type="scientific">Mantoniella antarctica</name>
    <dbReference type="NCBI Taxonomy" id="81844"/>
    <lineage>
        <taxon>Eukaryota</taxon>
        <taxon>Viridiplantae</taxon>
        <taxon>Chlorophyta</taxon>
        <taxon>Mamiellophyceae</taxon>
        <taxon>Mamiellales</taxon>
        <taxon>Mamiellaceae</taxon>
        <taxon>Mantoniella</taxon>
    </lineage>
</organism>
<dbReference type="AlphaFoldDB" id="A0A7S0SM94"/>
<dbReference type="GO" id="GO:0008270">
    <property type="term" value="F:zinc ion binding"/>
    <property type="evidence" value="ECO:0007669"/>
    <property type="project" value="UniProtKB-KW"/>
</dbReference>
<sequence length="334" mass="36678">MGGKKARGRTDRAKRAAAAAYPPAVPSTAHEPPKSRSCNQQVDASSEATLAAPTQTGAGAERAEYTKLLKFVTGIIDGMERENDSWMASEFAGDIAALAAAAERGDGKAQLAMFHLSHSDEERTKWLSRGGHDYNEMHYFVAMSATYNYLSAVCMQDGPGKTNALLGKDRHMECLLNAAKRCFAAAQYLLGMLIYCSLCDANIKFKPADKVFDSLDAARWVRKAAMQGFAEAQYELGEMFRCGLFCKVHMRFARKYIRRASVQGHVEAIARMKELRSCMLCGGDDAKLACSLCHRARYCDSWCSEKHWCEGGGAAGGPMSRHRDTCPRTHTRGS</sequence>
<dbReference type="Gene3D" id="1.25.40.10">
    <property type="entry name" value="Tetratricopeptide repeat domain"/>
    <property type="match status" value="1"/>
</dbReference>
<name>A0A7S0SM94_9CHLO</name>
<dbReference type="InterPro" id="IPR002893">
    <property type="entry name" value="Znf_MYND"/>
</dbReference>
<keyword evidence="2 5" id="KW-0863">Zinc-finger</keyword>
<evidence type="ECO:0000256" key="4">
    <source>
        <dbReference type="ARBA" id="ARBA00038101"/>
    </source>
</evidence>
<evidence type="ECO:0000256" key="1">
    <source>
        <dbReference type="ARBA" id="ARBA00022723"/>
    </source>
</evidence>